<evidence type="ECO:0000313" key="2">
    <source>
        <dbReference type="EMBL" id="KMM67743.1"/>
    </source>
</evidence>
<accession>A0A0J6FBV4</accession>
<organism evidence="2 3">
    <name type="scientific">Coccidioides posadasii RMSCC 3488</name>
    <dbReference type="NCBI Taxonomy" id="454284"/>
    <lineage>
        <taxon>Eukaryota</taxon>
        <taxon>Fungi</taxon>
        <taxon>Dikarya</taxon>
        <taxon>Ascomycota</taxon>
        <taxon>Pezizomycotina</taxon>
        <taxon>Eurotiomycetes</taxon>
        <taxon>Eurotiomycetidae</taxon>
        <taxon>Onygenales</taxon>
        <taxon>Onygenaceae</taxon>
        <taxon>Coccidioides</taxon>
    </lineage>
</organism>
<feature type="compositionally biased region" description="Polar residues" evidence="1">
    <location>
        <begin position="19"/>
        <end position="28"/>
    </location>
</feature>
<reference evidence="2 3" key="1">
    <citation type="submission" date="2007-06" db="EMBL/GenBank/DDBJ databases">
        <title>The Genome Sequence of Coccidioides posadasii RMSCC_3488.</title>
        <authorList>
            <consortium name="Coccidioides Genome Resources Consortium"/>
            <consortium name="The Broad Institute Genome Sequencing Platform"/>
            <person name="Henn M.R."/>
            <person name="Sykes S."/>
            <person name="Young S."/>
            <person name="Jaffe D."/>
            <person name="Berlin A."/>
            <person name="Alvarez P."/>
            <person name="Butler J."/>
            <person name="Gnerre S."/>
            <person name="Grabherr M."/>
            <person name="Mauceli E."/>
            <person name="Brockman W."/>
            <person name="Kodira C."/>
            <person name="Alvarado L."/>
            <person name="Zeng Q."/>
            <person name="Crawford M."/>
            <person name="Antoine C."/>
            <person name="Devon K."/>
            <person name="Galgiani J."/>
            <person name="Orsborn K."/>
            <person name="Lewis M.L."/>
            <person name="Nusbaum C."/>
            <person name="Galagan J."/>
            <person name="Birren B."/>
        </authorList>
    </citation>
    <scope>NUCLEOTIDE SEQUENCE [LARGE SCALE GENOMIC DNA]</scope>
    <source>
        <strain evidence="2 3">RMSCC 3488</strain>
    </source>
</reference>
<dbReference type="AlphaFoldDB" id="A0A0J6FBV4"/>
<feature type="region of interest" description="Disordered" evidence="1">
    <location>
        <begin position="19"/>
        <end position="70"/>
    </location>
</feature>
<evidence type="ECO:0000313" key="3">
    <source>
        <dbReference type="Proteomes" id="UP000054567"/>
    </source>
</evidence>
<dbReference type="VEuPathDB" id="FungiDB:CPAG_04076"/>
<sequence length="130" mass="14175">MSNFCIAIRVTCNMNHASSNHPVTSSHQELPHGPCFPTPLSFKENEATHKSPPPRSTGAIQKPIGSYTRNAPGIHARKVAAVDPMQKLPAGNSRAGIPHHVTLRLRSNLGTFNPWLLRTLTLEIGALWLS</sequence>
<protein>
    <submittedName>
        <fullName evidence="2">Uncharacterized protein</fullName>
    </submittedName>
</protein>
<dbReference type="EMBL" id="DS268110">
    <property type="protein sequence ID" value="KMM67743.1"/>
    <property type="molecule type" value="Genomic_DNA"/>
</dbReference>
<reference evidence="3" key="3">
    <citation type="journal article" date="2010" name="Genome Res.">
        <title>Population genomic sequencing of Coccidioides fungi reveals recent hybridization and transposon control.</title>
        <authorList>
            <person name="Neafsey D.E."/>
            <person name="Barker B.M."/>
            <person name="Sharpton T.J."/>
            <person name="Stajich J.E."/>
            <person name="Park D.J."/>
            <person name="Whiston E."/>
            <person name="Hung C.-Y."/>
            <person name="McMahan C."/>
            <person name="White J."/>
            <person name="Sykes S."/>
            <person name="Heiman D."/>
            <person name="Young S."/>
            <person name="Zeng Q."/>
            <person name="Abouelleil A."/>
            <person name="Aftuck L."/>
            <person name="Bessette D."/>
            <person name="Brown A."/>
            <person name="FitzGerald M."/>
            <person name="Lui A."/>
            <person name="Macdonald J.P."/>
            <person name="Priest M."/>
            <person name="Orbach M.J."/>
            <person name="Galgiani J.N."/>
            <person name="Kirkland T.N."/>
            <person name="Cole G.T."/>
            <person name="Birren B.W."/>
            <person name="Henn M.R."/>
            <person name="Taylor J.W."/>
            <person name="Rounsley S.D."/>
        </authorList>
    </citation>
    <scope>NUCLEOTIDE SEQUENCE [LARGE SCALE GENOMIC DNA]</scope>
    <source>
        <strain evidence="3">RMSCC 3488</strain>
    </source>
</reference>
<reference evidence="3" key="2">
    <citation type="journal article" date="2009" name="Genome Res.">
        <title>Comparative genomic analyses of the human fungal pathogens Coccidioides and their relatives.</title>
        <authorList>
            <person name="Sharpton T.J."/>
            <person name="Stajich J.E."/>
            <person name="Rounsley S.D."/>
            <person name="Gardner M.J."/>
            <person name="Wortman J.R."/>
            <person name="Jordar V.S."/>
            <person name="Maiti R."/>
            <person name="Kodira C.D."/>
            <person name="Neafsey D.E."/>
            <person name="Zeng Q."/>
            <person name="Hung C.-Y."/>
            <person name="McMahan C."/>
            <person name="Muszewska A."/>
            <person name="Grynberg M."/>
            <person name="Mandel M.A."/>
            <person name="Kellner E.M."/>
            <person name="Barker B.M."/>
            <person name="Galgiani J.N."/>
            <person name="Orbach M.J."/>
            <person name="Kirkland T.N."/>
            <person name="Cole G.T."/>
            <person name="Henn M.R."/>
            <person name="Birren B.W."/>
            <person name="Taylor J.W."/>
        </authorList>
    </citation>
    <scope>NUCLEOTIDE SEQUENCE [LARGE SCALE GENOMIC DNA]</scope>
    <source>
        <strain evidence="3">RMSCC 3488</strain>
    </source>
</reference>
<gene>
    <name evidence="2" type="ORF">CPAG_04076</name>
</gene>
<proteinExistence type="predicted"/>
<name>A0A0J6FBV4_COCPO</name>
<dbReference type="Proteomes" id="UP000054567">
    <property type="component" value="Unassembled WGS sequence"/>
</dbReference>
<evidence type="ECO:0000256" key="1">
    <source>
        <dbReference type="SAM" id="MobiDB-lite"/>
    </source>
</evidence>